<keyword evidence="1" id="KW-0808">Transferase</keyword>
<evidence type="ECO:0000313" key="1">
    <source>
        <dbReference type="EMBL" id="VTR94199.1"/>
    </source>
</evidence>
<keyword evidence="2" id="KW-1185">Reference proteome</keyword>
<sequence>MVVDTTTPSCGNNRFGCWVCTVVQKHQSMEAIVDNGEEWIEPMLEFRNLLAETQDPAKKQIYCQTKRRNGRVWEKADGSHIPGPYKFSVHQEFLRQLLEVQNKGQIRAVP</sequence>
<reference evidence="1 2" key="1">
    <citation type="submission" date="2019-05" db="EMBL/GenBank/DDBJ databases">
        <authorList>
            <consortium name="Science for Life Laboratories"/>
        </authorList>
    </citation>
    <scope>NUCLEOTIDE SEQUENCE [LARGE SCALE GENOMIC DNA]</scope>
    <source>
        <strain evidence="1">Soil9</strain>
    </source>
</reference>
<accession>A0A6P2CZ84</accession>
<dbReference type="Proteomes" id="UP000464178">
    <property type="component" value="Chromosome"/>
</dbReference>
<gene>
    <name evidence="1" type="ORF">SOIL9_35150</name>
</gene>
<evidence type="ECO:0000313" key="2">
    <source>
        <dbReference type="Proteomes" id="UP000464178"/>
    </source>
</evidence>
<name>A0A6P2CZ84_9BACT</name>
<dbReference type="EMBL" id="LR593886">
    <property type="protein sequence ID" value="VTR94199.1"/>
    <property type="molecule type" value="Genomic_DNA"/>
</dbReference>
<dbReference type="AlphaFoldDB" id="A0A6P2CZ84"/>
<dbReference type="KEGG" id="gms:SOIL9_35150"/>
<dbReference type="GO" id="GO:0016740">
    <property type="term" value="F:transferase activity"/>
    <property type="evidence" value="ECO:0007669"/>
    <property type="project" value="UniProtKB-KW"/>
</dbReference>
<proteinExistence type="predicted"/>
<protein>
    <submittedName>
        <fullName evidence="1">3 -phosphoadenosine 5 -phosphosulfate sulfurtransferase: 3'-phosphoadenosine 5'-phosphosulfate sulfurtransferase DndC</fullName>
    </submittedName>
</protein>
<organism evidence="1 2">
    <name type="scientific">Gemmata massiliana</name>
    <dbReference type="NCBI Taxonomy" id="1210884"/>
    <lineage>
        <taxon>Bacteria</taxon>
        <taxon>Pseudomonadati</taxon>
        <taxon>Planctomycetota</taxon>
        <taxon>Planctomycetia</taxon>
        <taxon>Gemmatales</taxon>
        <taxon>Gemmataceae</taxon>
        <taxon>Gemmata</taxon>
    </lineage>
</organism>